<evidence type="ECO:0000256" key="1">
    <source>
        <dbReference type="ARBA" id="ARBA00023002"/>
    </source>
</evidence>
<dbReference type="OrthoDB" id="9792858at2"/>
<accession>A0A0D0JS06</accession>
<dbReference type="Pfam" id="PF01613">
    <property type="entry name" value="Flavin_Reduct"/>
    <property type="match status" value="1"/>
</dbReference>
<dbReference type="GO" id="GO:0006208">
    <property type="term" value="P:pyrimidine nucleobase catabolic process"/>
    <property type="evidence" value="ECO:0007669"/>
    <property type="project" value="TreeGrafter"/>
</dbReference>
<dbReference type="InterPro" id="IPR050268">
    <property type="entry name" value="NADH-dep_flavin_reductase"/>
</dbReference>
<dbReference type="Gene3D" id="2.30.110.10">
    <property type="entry name" value="Electron Transport, Fmn-binding Protein, Chain A"/>
    <property type="match status" value="1"/>
</dbReference>
<dbReference type="RefSeq" id="WP_042556444.1">
    <property type="nucleotide sequence ID" value="NZ_JXQW01000111.1"/>
</dbReference>
<dbReference type="PANTHER" id="PTHR30466:SF1">
    <property type="entry name" value="FMN REDUCTASE (NADH) RUTF"/>
    <property type="match status" value="1"/>
</dbReference>
<dbReference type="SMART" id="SM00903">
    <property type="entry name" value="Flavin_Reduct"/>
    <property type="match status" value="1"/>
</dbReference>
<dbReference type="PANTHER" id="PTHR30466">
    <property type="entry name" value="FLAVIN REDUCTASE"/>
    <property type="match status" value="1"/>
</dbReference>
<dbReference type="InterPro" id="IPR012349">
    <property type="entry name" value="Split_barrel_FMN-bd"/>
</dbReference>
<dbReference type="GO" id="GO:0010181">
    <property type="term" value="F:FMN binding"/>
    <property type="evidence" value="ECO:0007669"/>
    <property type="project" value="InterPro"/>
</dbReference>
<evidence type="ECO:0000313" key="3">
    <source>
        <dbReference type="EMBL" id="KIP89059.1"/>
    </source>
</evidence>
<keyword evidence="1" id="KW-0560">Oxidoreductase</keyword>
<proteinExistence type="predicted"/>
<organism evidence="3 4">
    <name type="scientific">Pseudomonas fulva</name>
    <dbReference type="NCBI Taxonomy" id="47880"/>
    <lineage>
        <taxon>Bacteria</taxon>
        <taxon>Pseudomonadati</taxon>
        <taxon>Pseudomonadota</taxon>
        <taxon>Gammaproteobacteria</taxon>
        <taxon>Pseudomonadales</taxon>
        <taxon>Pseudomonadaceae</taxon>
        <taxon>Pseudomonas</taxon>
    </lineage>
</organism>
<dbReference type="SUPFAM" id="SSF50475">
    <property type="entry name" value="FMN-binding split barrel"/>
    <property type="match status" value="1"/>
</dbReference>
<reference evidence="3 4" key="1">
    <citation type="submission" date="2014-12" db="EMBL/GenBank/DDBJ databases">
        <title>16Stimator: statistical estimation of ribosomal gene copy numbers from draft genome assemblies.</title>
        <authorList>
            <person name="Perisin M.A."/>
            <person name="Vetter M."/>
            <person name="Gilbert J.A."/>
            <person name="Bergelson J."/>
        </authorList>
    </citation>
    <scope>NUCLEOTIDE SEQUENCE [LARGE SCALE GENOMIC DNA]</scope>
    <source>
        <strain evidence="3 4">MEJ086</strain>
    </source>
</reference>
<protein>
    <recommendedName>
        <fullName evidence="2">Flavin reductase like domain-containing protein</fullName>
    </recommendedName>
</protein>
<dbReference type="EMBL" id="JXQW01000111">
    <property type="protein sequence ID" value="KIP89059.1"/>
    <property type="molecule type" value="Genomic_DNA"/>
</dbReference>
<evidence type="ECO:0000259" key="2">
    <source>
        <dbReference type="SMART" id="SM00903"/>
    </source>
</evidence>
<dbReference type="GO" id="GO:0042602">
    <property type="term" value="F:riboflavin reductase (NADPH) activity"/>
    <property type="evidence" value="ECO:0007669"/>
    <property type="project" value="TreeGrafter"/>
</dbReference>
<dbReference type="Proteomes" id="UP000032068">
    <property type="component" value="Unassembled WGS sequence"/>
</dbReference>
<feature type="domain" description="Flavin reductase like" evidence="2">
    <location>
        <begin position="23"/>
        <end position="167"/>
    </location>
</feature>
<comment type="caution">
    <text evidence="3">The sequence shown here is derived from an EMBL/GenBank/DDBJ whole genome shotgun (WGS) entry which is preliminary data.</text>
</comment>
<gene>
    <name evidence="3" type="ORF">RU08_24215</name>
</gene>
<name>A0A0D0JS06_9PSED</name>
<dbReference type="InterPro" id="IPR002563">
    <property type="entry name" value="Flavin_Rdtase-like_dom"/>
</dbReference>
<sequence length="169" mass="18394">MTVLVLEKPLIDTVDATDFKQAMRNTAASVNIITCAGDDADYGLTATAFSSVTADPPTVLIAVNSGASLYPHLIRQKRFCVNVLNADAEEAANDFAGRLPPEQRFGKHAWRRLDSGNPALMASTAGFDCRITDFHHVGTHLVAIAEVLDCWHDDQQPLLYASGRYGRFS</sequence>
<dbReference type="AlphaFoldDB" id="A0A0D0JS06"/>
<evidence type="ECO:0000313" key="4">
    <source>
        <dbReference type="Proteomes" id="UP000032068"/>
    </source>
</evidence>